<proteinExistence type="predicted"/>
<dbReference type="Proteomes" id="UP000007151">
    <property type="component" value="Unassembled WGS sequence"/>
</dbReference>
<name>A0A212FPS9_DANPL</name>
<keyword evidence="3" id="KW-1185">Reference proteome</keyword>
<sequence>VFHLRDIRWERPRFLSKTFLAFATFNVIIYTLLAAEVLATNVADTTAEKKVRVKR</sequence>
<dbReference type="EMBL" id="AGBW02000808">
    <property type="protein sequence ID" value="OWR55756.1"/>
    <property type="molecule type" value="Genomic_DNA"/>
</dbReference>
<keyword evidence="1" id="KW-0472">Membrane</keyword>
<comment type="caution">
    <text evidence="2">The sequence shown here is derived from an EMBL/GenBank/DDBJ whole genome shotgun (WGS) entry which is preliminary data.</text>
</comment>
<keyword evidence="1" id="KW-1133">Transmembrane helix</keyword>
<dbReference type="KEGG" id="dpl:KGM_214896B"/>
<evidence type="ECO:0000256" key="1">
    <source>
        <dbReference type="SAM" id="Phobius"/>
    </source>
</evidence>
<feature type="non-terminal residue" evidence="2">
    <location>
        <position position="1"/>
    </location>
</feature>
<dbReference type="InParanoid" id="A0A212FPS9"/>
<gene>
    <name evidence="2" type="ORF">KGM_214896B</name>
</gene>
<evidence type="ECO:0000313" key="2">
    <source>
        <dbReference type="EMBL" id="OWR55756.1"/>
    </source>
</evidence>
<accession>A0A212FPS9</accession>
<protein>
    <submittedName>
        <fullName evidence="2">E3 ubiquitin-protein ligase MARCH2</fullName>
    </submittedName>
</protein>
<keyword evidence="1" id="KW-0812">Transmembrane</keyword>
<evidence type="ECO:0000313" key="3">
    <source>
        <dbReference type="Proteomes" id="UP000007151"/>
    </source>
</evidence>
<feature type="transmembrane region" description="Helical" evidence="1">
    <location>
        <begin position="14"/>
        <end position="33"/>
    </location>
</feature>
<dbReference type="AlphaFoldDB" id="A0A212FPS9"/>
<organism evidence="2 3">
    <name type="scientific">Danaus plexippus plexippus</name>
    <dbReference type="NCBI Taxonomy" id="278856"/>
    <lineage>
        <taxon>Eukaryota</taxon>
        <taxon>Metazoa</taxon>
        <taxon>Ecdysozoa</taxon>
        <taxon>Arthropoda</taxon>
        <taxon>Hexapoda</taxon>
        <taxon>Insecta</taxon>
        <taxon>Pterygota</taxon>
        <taxon>Neoptera</taxon>
        <taxon>Endopterygota</taxon>
        <taxon>Lepidoptera</taxon>
        <taxon>Glossata</taxon>
        <taxon>Ditrysia</taxon>
        <taxon>Papilionoidea</taxon>
        <taxon>Nymphalidae</taxon>
        <taxon>Danainae</taxon>
        <taxon>Danaini</taxon>
        <taxon>Danaina</taxon>
        <taxon>Danaus</taxon>
        <taxon>Danaus</taxon>
    </lineage>
</organism>
<reference evidence="2 3" key="1">
    <citation type="journal article" date="2011" name="Cell">
        <title>The monarch butterfly genome yields insights into long-distance migration.</title>
        <authorList>
            <person name="Zhan S."/>
            <person name="Merlin C."/>
            <person name="Boore J.L."/>
            <person name="Reppert S.M."/>
        </authorList>
    </citation>
    <scope>NUCLEOTIDE SEQUENCE [LARGE SCALE GENOMIC DNA]</scope>
    <source>
        <strain evidence="2">F-2</strain>
    </source>
</reference>
<dbReference type="STRING" id="278856.A0A212FPS9"/>